<dbReference type="Gene3D" id="3.40.50.300">
    <property type="entry name" value="P-loop containing nucleotide triphosphate hydrolases"/>
    <property type="match status" value="1"/>
</dbReference>
<keyword evidence="5" id="KW-0119">Carbohydrate metabolism</keyword>
<keyword evidence="9" id="KW-1185">Reference proteome</keyword>
<evidence type="ECO:0000313" key="8">
    <source>
        <dbReference type="EMBL" id="MFD2584434.1"/>
    </source>
</evidence>
<dbReference type="InterPro" id="IPR012341">
    <property type="entry name" value="6hp_glycosidase-like_sf"/>
</dbReference>
<evidence type="ECO:0000256" key="1">
    <source>
        <dbReference type="ARBA" id="ARBA00000094"/>
    </source>
</evidence>
<dbReference type="EC" id="3.2.1.26" evidence="3"/>
<feature type="domain" description="Phosphoribulokinase/uridine kinase" evidence="7">
    <location>
        <begin position="437"/>
        <end position="578"/>
    </location>
</feature>
<dbReference type="SUPFAM" id="SSF52540">
    <property type="entry name" value="P-loop containing nucleoside triphosphate hydrolases"/>
    <property type="match status" value="1"/>
</dbReference>
<evidence type="ECO:0000256" key="5">
    <source>
        <dbReference type="ARBA" id="ARBA00023277"/>
    </source>
</evidence>
<evidence type="ECO:0000256" key="2">
    <source>
        <dbReference type="ARBA" id="ARBA00007671"/>
    </source>
</evidence>
<proteinExistence type="inferred from homology"/>
<dbReference type="PANTHER" id="PTHR10285">
    <property type="entry name" value="URIDINE KINASE"/>
    <property type="match status" value="1"/>
</dbReference>
<reference evidence="9" key="1">
    <citation type="journal article" date="2019" name="Int. J. Syst. Evol. Microbiol.">
        <title>The Global Catalogue of Microorganisms (GCM) 10K type strain sequencing project: providing services to taxonomists for standard genome sequencing and annotation.</title>
        <authorList>
            <consortium name="The Broad Institute Genomics Platform"/>
            <consortium name="The Broad Institute Genome Sequencing Center for Infectious Disease"/>
            <person name="Wu L."/>
            <person name="Ma J."/>
        </authorList>
    </citation>
    <scope>NUCLEOTIDE SEQUENCE [LARGE SCALE GENOMIC DNA]</scope>
    <source>
        <strain evidence="9">KCTC 42866</strain>
    </source>
</reference>
<sequence length="619" mass="69825">MENKHLYEKAVGVVSGAVQNGVLLASAEAKDNYSHVWARDSVVTGLGILSNGLSDLYSVFLKSLKVLQQAASGSGQIPSNVAINQQGEIIKISFGGTAGRTDASFWWLIGSISYLQHQQDQDFYQVVKEQAKLIFELADHWEFNGKHLMYVPMSSNWADEYITHGYVLYDQLLRYWALSLAGSFFNEAIYTEKAAFVKSAIKRHYLFEQPLDNSLYTVAQQKTLATYRLENNFIASFSPGDRVERYDGWSIGLLLLLNIPSAESRQKLAVKLEQTLSHYGHIGIPAFWPEIENTDPSYAQLLNNYSFNFKNRPGHFHNGGIWPVVNGFIAAGLVVAGFTDLAKKLRNSIVTCLSSSEQERPFSEYYDIRAGKAGGVKNLCFSALGYLLADVSVNHPEMLHKLLPALVNQHIYAHQAFKMCASRILKGLPIPKDGVLVVSIAGESGCGKTTLSSALKEVLQNQGYETVLLHQDDYFRLPPRKNHEERLRNFDHIGYTEVDAEKLNQDIITLRRGQASQIEVPYMNWFTDELEHQELPLHNLRVVIVEGTYTSMLSEVDYRIFINTSYQQTHENRLERSREAIDDFTEKVLQKESVLIQAHANLADIIINKKLEILSTTPH</sequence>
<dbReference type="InterPro" id="IPR008928">
    <property type="entry name" value="6-hairpin_glycosidase_sf"/>
</dbReference>
<accession>A0ABW5MPK2</accession>
<dbReference type="InterPro" id="IPR024746">
    <property type="entry name" value="Glyco_hydro_100"/>
</dbReference>
<gene>
    <name evidence="8" type="ORF">ACFSR6_18185</name>
</gene>
<dbReference type="RefSeq" id="WP_379081483.1">
    <property type="nucleotide sequence ID" value="NZ_JBHULL010000035.1"/>
</dbReference>
<dbReference type="InterPro" id="IPR027417">
    <property type="entry name" value="P-loop_NTPase"/>
</dbReference>
<keyword evidence="6" id="KW-0326">Glycosidase</keyword>
<organism evidence="8 9">
    <name type="scientific">Pedobacter vanadiisoli</name>
    <dbReference type="NCBI Taxonomy" id="1761975"/>
    <lineage>
        <taxon>Bacteria</taxon>
        <taxon>Pseudomonadati</taxon>
        <taxon>Bacteroidota</taxon>
        <taxon>Sphingobacteriia</taxon>
        <taxon>Sphingobacteriales</taxon>
        <taxon>Sphingobacteriaceae</taxon>
        <taxon>Pedobacter</taxon>
    </lineage>
</organism>
<dbReference type="GO" id="GO:0016787">
    <property type="term" value="F:hydrolase activity"/>
    <property type="evidence" value="ECO:0007669"/>
    <property type="project" value="UniProtKB-KW"/>
</dbReference>
<evidence type="ECO:0000256" key="6">
    <source>
        <dbReference type="ARBA" id="ARBA00023295"/>
    </source>
</evidence>
<protein>
    <recommendedName>
        <fullName evidence="3">beta-fructofuranosidase</fullName>
        <ecNumber evidence="3">3.2.1.26</ecNumber>
    </recommendedName>
</protein>
<comment type="caution">
    <text evidence="8">The sequence shown here is derived from an EMBL/GenBank/DDBJ whole genome shotgun (WGS) entry which is preliminary data.</text>
</comment>
<dbReference type="Proteomes" id="UP001597461">
    <property type="component" value="Unassembled WGS sequence"/>
</dbReference>
<dbReference type="Pfam" id="PF12899">
    <property type="entry name" value="Glyco_hydro_100"/>
    <property type="match status" value="2"/>
</dbReference>
<evidence type="ECO:0000256" key="3">
    <source>
        <dbReference type="ARBA" id="ARBA00012758"/>
    </source>
</evidence>
<comment type="catalytic activity">
    <reaction evidence="1">
        <text>Hydrolysis of terminal non-reducing beta-D-fructofuranoside residues in beta-D-fructofuranosides.</text>
        <dbReference type="EC" id="3.2.1.26"/>
    </reaction>
</comment>
<dbReference type="SUPFAM" id="SSF48208">
    <property type="entry name" value="Six-hairpin glycosidases"/>
    <property type="match status" value="1"/>
</dbReference>
<evidence type="ECO:0000259" key="7">
    <source>
        <dbReference type="Pfam" id="PF00485"/>
    </source>
</evidence>
<evidence type="ECO:0000313" key="9">
    <source>
        <dbReference type="Proteomes" id="UP001597461"/>
    </source>
</evidence>
<dbReference type="EMBL" id="JBHULL010000035">
    <property type="protein sequence ID" value="MFD2584434.1"/>
    <property type="molecule type" value="Genomic_DNA"/>
</dbReference>
<dbReference type="InterPro" id="IPR006083">
    <property type="entry name" value="PRK/URK"/>
</dbReference>
<dbReference type="Gene3D" id="1.50.10.10">
    <property type="match status" value="1"/>
</dbReference>
<evidence type="ECO:0000256" key="4">
    <source>
        <dbReference type="ARBA" id="ARBA00022801"/>
    </source>
</evidence>
<name>A0ABW5MPK2_9SPHI</name>
<keyword evidence="4 8" id="KW-0378">Hydrolase</keyword>
<comment type="similarity">
    <text evidence="2">Belongs to the glycosyl hydrolase 100 family.</text>
</comment>
<dbReference type="Pfam" id="PF00485">
    <property type="entry name" value="PRK"/>
    <property type="match status" value="1"/>
</dbReference>